<protein>
    <submittedName>
        <fullName evidence="2">Uncharacterized protein</fullName>
    </submittedName>
</protein>
<accession>A0ABT6A6N0</accession>
<dbReference type="RefSeq" id="WP_276109843.1">
    <property type="nucleotide sequence ID" value="NZ_JARJBB010000007.1"/>
</dbReference>
<name>A0ABT6A6N0_9ACTN</name>
<comment type="caution">
    <text evidence="2">The sequence shown here is derived from an EMBL/GenBank/DDBJ whole genome shotgun (WGS) entry which is preliminary data.</text>
</comment>
<proteinExistence type="predicted"/>
<sequence>MSASEQGLTAAGVRDAGLRADFSARRRVLRRFRTSSPAARPLPPRPVRHRVVAAPARTPHGDDLLDTGPRPRRAAAWASWGTGARDGPPPLG</sequence>
<dbReference type="Proteomes" id="UP001221150">
    <property type="component" value="Unassembled WGS sequence"/>
</dbReference>
<evidence type="ECO:0000256" key="1">
    <source>
        <dbReference type="SAM" id="MobiDB-lite"/>
    </source>
</evidence>
<reference evidence="2 3" key="1">
    <citation type="submission" date="2023-03" db="EMBL/GenBank/DDBJ databases">
        <title>Draft genome sequence of Streptomyces sp. K1PA1 isolated from peat swamp forest in Thailand.</title>
        <authorList>
            <person name="Klaysubun C."/>
            <person name="Duangmal K."/>
        </authorList>
    </citation>
    <scope>NUCLEOTIDE SEQUENCE [LARGE SCALE GENOMIC DNA]</scope>
    <source>
        <strain evidence="2 3">K1PA1</strain>
    </source>
</reference>
<dbReference type="EMBL" id="JARJBB010000007">
    <property type="protein sequence ID" value="MDF3300293.1"/>
    <property type="molecule type" value="Genomic_DNA"/>
</dbReference>
<feature type="region of interest" description="Disordered" evidence="1">
    <location>
        <begin position="34"/>
        <end position="92"/>
    </location>
</feature>
<gene>
    <name evidence="2" type="ORF">P3H78_17050</name>
</gene>
<organism evidence="2 3">
    <name type="scientific">Streptomyces tropicalis</name>
    <dbReference type="NCBI Taxonomy" id="3034234"/>
    <lineage>
        <taxon>Bacteria</taxon>
        <taxon>Bacillati</taxon>
        <taxon>Actinomycetota</taxon>
        <taxon>Actinomycetes</taxon>
        <taxon>Kitasatosporales</taxon>
        <taxon>Streptomycetaceae</taxon>
        <taxon>Streptomyces</taxon>
    </lineage>
</organism>
<keyword evidence="3" id="KW-1185">Reference proteome</keyword>
<evidence type="ECO:0000313" key="3">
    <source>
        <dbReference type="Proteomes" id="UP001221150"/>
    </source>
</evidence>
<evidence type="ECO:0000313" key="2">
    <source>
        <dbReference type="EMBL" id="MDF3300293.1"/>
    </source>
</evidence>